<keyword evidence="2" id="KW-0472">Membrane</keyword>
<dbReference type="OrthoDB" id="345101at2"/>
<feature type="transmembrane region" description="Helical" evidence="2">
    <location>
        <begin position="38"/>
        <end position="60"/>
    </location>
</feature>
<feature type="compositionally biased region" description="Polar residues" evidence="1">
    <location>
        <begin position="140"/>
        <end position="152"/>
    </location>
</feature>
<name>A0A2M9XB98_9LEPT</name>
<keyword evidence="4" id="KW-1185">Reference proteome</keyword>
<evidence type="ECO:0000313" key="3">
    <source>
        <dbReference type="EMBL" id="PJZ24946.1"/>
    </source>
</evidence>
<evidence type="ECO:0000256" key="2">
    <source>
        <dbReference type="SAM" id="Phobius"/>
    </source>
</evidence>
<evidence type="ECO:0000256" key="1">
    <source>
        <dbReference type="SAM" id="MobiDB-lite"/>
    </source>
</evidence>
<evidence type="ECO:0000313" key="4">
    <source>
        <dbReference type="Proteomes" id="UP000232196"/>
    </source>
</evidence>
<dbReference type="Proteomes" id="UP000232196">
    <property type="component" value="Unassembled WGS sequence"/>
</dbReference>
<feature type="region of interest" description="Disordered" evidence="1">
    <location>
        <begin position="166"/>
        <end position="185"/>
    </location>
</feature>
<comment type="caution">
    <text evidence="3">The sequence shown here is derived from an EMBL/GenBank/DDBJ whole genome shotgun (WGS) entry which is preliminary data.</text>
</comment>
<dbReference type="NCBIfam" id="NF047552">
    <property type="entry name" value="LIC_20245_11074_fam"/>
    <property type="match status" value="1"/>
</dbReference>
<dbReference type="EMBL" id="NPDN01000006">
    <property type="protein sequence ID" value="PJZ24946.1"/>
    <property type="molecule type" value="Genomic_DNA"/>
</dbReference>
<gene>
    <name evidence="3" type="ORF">CH357_12030</name>
</gene>
<dbReference type="NCBIfam" id="NF047523">
    <property type="entry name" value="LIC_20245_fam"/>
    <property type="match status" value="1"/>
</dbReference>
<protein>
    <submittedName>
        <fullName evidence="3">Uncharacterized protein</fullName>
    </submittedName>
</protein>
<reference evidence="3 4" key="1">
    <citation type="submission" date="2017-07" db="EMBL/GenBank/DDBJ databases">
        <title>Leptospira spp. isolated from tropical soils.</title>
        <authorList>
            <person name="Thibeaux R."/>
            <person name="Iraola G."/>
            <person name="Ferres I."/>
            <person name="Bierque E."/>
            <person name="Girault D."/>
            <person name="Soupe-Gilbert M.-E."/>
            <person name="Picardeau M."/>
            <person name="Goarant C."/>
        </authorList>
    </citation>
    <scope>NUCLEOTIDE SEQUENCE [LARGE SCALE GENOMIC DNA]</scope>
    <source>
        <strain evidence="3 4">MCA1-C-A1</strain>
    </source>
</reference>
<feature type="region of interest" description="Disordered" evidence="1">
    <location>
        <begin position="119"/>
        <end position="153"/>
    </location>
</feature>
<sequence>MPIFRVCWILNLQPTRIEFDLGVVLQLKKWGSLIVTRVRTLLISVVFIVFFIFLLVILFWTDDDKLDSKNKQSEAEALASVFGGGMGSSSGSSGNGKTGADPSLFDSNSDFYKAGKAEYREPEVGGEPSSENKPGAPAADSNNPVNPQTGKPYTNEEMERFAQLKEKFPNNSLLPSRMSPAEKEQRKVFEQRVSEATRAVLSRTASKDQTVTYYDYMEKQSKDRLEIVKYLVDLQKGSGDPEQEKKLETIQQTMIQQLEQVQKDKQRAYEQAGL</sequence>
<organism evidence="3 4">
    <name type="scientific">Leptospira hartskeerlii</name>
    <dbReference type="NCBI Taxonomy" id="2023177"/>
    <lineage>
        <taxon>Bacteria</taxon>
        <taxon>Pseudomonadati</taxon>
        <taxon>Spirochaetota</taxon>
        <taxon>Spirochaetia</taxon>
        <taxon>Leptospirales</taxon>
        <taxon>Leptospiraceae</taxon>
        <taxon>Leptospira</taxon>
    </lineage>
</organism>
<keyword evidence="2" id="KW-0812">Transmembrane</keyword>
<proteinExistence type="predicted"/>
<keyword evidence="2" id="KW-1133">Transmembrane helix</keyword>
<accession>A0A2M9XB98</accession>
<dbReference type="AlphaFoldDB" id="A0A2M9XB98"/>